<keyword evidence="2" id="KW-1185">Reference proteome</keyword>
<protein>
    <submittedName>
        <fullName evidence="1">Uncharacterized protein</fullName>
    </submittedName>
</protein>
<dbReference type="OrthoDB" id="9797508at2759"/>
<accession>A0A6S7KE09</accession>
<reference evidence="1" key="1">
    <citation type="submission" date="2020-04" db="EMBL/GenBank/DDBJ databases">
        <authorList>
            <person name="Alioto T."/>
            <person name="Alioto T."/>
            <person name="Gomez Garrido J."/>
        </authorList>
    </citation>
    <scope>NUCLEOTIDE SEQUENCE</scope>
    <source>
        <strain evidence="1">A484AB</strain>
    </source>
</reference>
<organism evidence="1 2">
    <name type="scientific">Paramuricea clavata</name>
    <name type="common">Red gorgonian</name>
    <name type="synonym">Violescent sea-whip</name>
    <dbReference type="NCBI Taxonomy" id="317549"/>
    <lineage>
        <taxon>Eukaryota</taxon>
        <taxon>Metazoa</taxon>
        <taxon>Cnidaria</taxon>
        <taxon>Anthozoa</taxon>
        <taxon>Octocorallia</taxon>
        <taxon>Malacalcyonacea</taxon>
        <taxon>Plexauridae</taxon>
        <taxon>Paramuricea</taxon>
    </lineage>
</organism>
<dbReference type="EMBL" id="CACRXK020029430">
    <property type="protein sequence ID" value="CAB4042078.1"/>
    <property type="molecule type" value="Genomic_DNA"/>
</dbReference>
<comment type="caution">
    <text evidence="1">The sequence shown here is derived from an EMBL/GenBank/DDBJ whole genome shotgun (WGS) entry which is preliminary data.</text>
</comment>
<evidence type="ECO:0000313" key="1">
    <source>
        <dbReference type="EMBL" id="CAB4042078.1"/>
    </source>
</evidence>
<dbReference type="PANTHER" id="PTHR19446">
    <property type="entry name" value="REVERSE TRANSCRIPTASES"/>
    <property type="match status" value="1"/>
</dbReference>
<evidence type="ECO:0000313" key="2">
    <source>
        <dbReference type="Proteomes" id="UP001152795"/>
    </source>
</evidence>
<dbReference type="Proteomes" id="UP001152795">
    <property type="component" value="Unassembled WGS sequence"/>
</dbReference>
<sequence length="101" mass="11708">MTPVDQDIQDHFISQLDRRLDERTKSTCEGPVTKEELMAAVKHMHRNKSPGPDGLTMEFYQTFWAELADNMVELLNINHLNGAMNANHFYDYCIRKTTDCC</sequence>
<dbReference type="AlphaFoldDB" id="A0A6S7KE09"/>
<gene>
    <name evidence="1" type="ORF">PACLA_8A044904</name>
</gene>
<name>A0A6S7KE09_PARCT</name>
<proteinExistence type="predicted"/>